<dbReference type="EMBL" id="BSUM01000001">
    <property type="protein sequence ID" value="GMA30087.1"/>
    <property type="molecule type" value="Genomic_DNA"/>
</dbReference>
<protein>
    <recommendedName>
        <fullName evidence="5">Fluoride ion transporter CrcB</fullName>
    </recommendedName>
</protein>
<evidence type="ECO:0000313" key="4">
    <source>
        <dbReference type="Proteomes" id="UP001157161"/>
    </source>
</evidence>
<name>A0AA37USQ2_9MICO</name>
<keyword evidence="4" id="KW-1185">Reference proteome</keyword>
<feature type="transmembrane region" description="Helical" evidence="2">
    <location>
        <begin position="27"/>
        <end position="49"/>
    </location>
</feature>
<keyword evidence="2" id="KW-0812">Transmembrane</keyword>
<sequence length="115" mass="11489">MLGGFTTYSAYALDTVTTARTGSGADVALAAAYLVLSVVGGVTLARVGLRLGDGRGSDPDERDDDADTGASTGEIPARAGNGTHETSEVAGATGHRTVADRDSARPALDTEPGPV</sequence>
<keyword evidence="2" id="KW-1133">Transmembrane helix</keyword>
<dbReference type="Proteomes" id="UP001157161">
    <property type="component" value="Unassembled WGS sequence"/>
</dbReference>
<dbReference type="RefSeq" id="WP_284248526.1">
    <property type="nucleotide sequence ID" value="NZ_BSUM01000001.1"/>
</dbReference>
<organism evidence="3 4">
    <name type="scientific">Litorihabitans aurantiacus</name>
    <dbReference type="NCBI Taxonomy" id="1930061"/>
    <lineage>
        <taxon>Bacteria</taxon>
        <taxon>Bacillati</taxon>
        <taxon>Actinomycetota</taxon>
        <taxon>Actinomycetes</taxon>
        <taxon>Micrococcales</taxon>
        <taxon>Beutenbergiaceae</taxon>
        <taxon>Litorihabitans</taxon>
    </lineage>
</organism>
<evidence type="ECO:0000256" key="2">
    <source>
        <dbReference type="SAM" id="Phobius"/>
    </source>
</evidence>
<proteinExistence type="predicted"/>
<accession>A0AA37USQ2</accession>
<reference evidence="3" key="2">
    <citation type="submission" date="2023-02" db="EMBL/GenBank/DDBJ databases">
        <authorList>
            <person name="Sun Q."/>
            <person name="Mori K."/>
        </authorList>
    </citation>
    <scope>NUCLEOTIDE SEQUENCE</scope>
    <source>
        <strain evidence="3">NBRC 112290</strain>
    </source>
</reference>
<dbReference type="AlphaFoldDB" id="A0AA37USQ2"/>
<gene>
    <name evidence="3" type="ORF">GCM10025875_00790</name>
</gene>
<evidence type="ECO:0000256" key="1">
    <source>
        <dbReference type="SAM" id="MobiDB-lite"/>
    </source>
</evidence>
<keyword evidence="2" id="KW-0472">Membrane</keyword>
<evidence type="ECO:0000313" key="3">
    <source>
        <dbReference type="EMBL" id="GMA30087.1"/>
    </source>
</evidence>
<evidence type="ECO:0008006" key="5">
    <source>
        <dbReference type="Google" id="ProtNLM"/>
    </source>
</evidence>
<feature type="region of interest" description="Disordered" evidence="1">
    <location>
        <begin position="50"/>
        <end position="115"/>
    </location>
</feature>
<reference evidence="3" key="1">
    <citation type="journal article" date="2014" name="Int. J. Syst. Evol. Microbiol.">
        <title>Complete genome sequence of Corynebacterium casei LMG S-19264T (=DSM 44701T), isolated from a smear-ripened cheese.</title>
        <authorList>
            <consortium name="US DOE Joint Genome Institute (JGI-PGF)"/>
            <person name="Walter F."/>
            <person name="Albersmeier A."/>
            <person name="Kalinowski J."/>
            <person name="Ruckert C."/>
        </authorList>
    </citation>
    <scope>NUCLEOTIDE SEQUENCE</scope>
    <source>
        <strain evidence="3">NBRC 112290</strain>
    </source>
</reference>
<comment type="caution">
    <text evidence="3">The sequence shown here is derived from an EMBL/GenBank/DDBJ whole genome shotgun (WGS) entry which is preliminary data.</text>
</comment>